<name>A0A915JCT8_ROMCU</name>
<organism evidence="2 3">
    <name type="scientific">Romanomermis culicivorax</name>
    <name type="common">Nematode worm</name>
    <dbReference type="NCBI Taxonomy" id="13658"/>
    <lineage>
        <taxon>Eukaryota</taxon>
        <taxon>Metazoa</taxon>
        <taxon>Ecdysozoa</taxon>
        <taxon>Nematoda</taxon>
        <taxon>Enoplea</taxon>
        <taxon>Dorylaimia</taxon>
        <taxon>Mermithida</taxon>
        <taxon>Mermithoidea</taxon>
        <taxon>Mermithidae</taxon>
        <taxon>Romanomermis</taxon>
    </lineage>
</organism>
<accession>A0A915JCT8</accession>
<protein>
    <submittedName>
        <fullName evidence="3">Uncharacterized protein</fullName>
    </submittedName>
</protein>
<keyword evidence="2" id="KW-1185">Reference proteome</keyword>
<proteinExistence type="predicted"/>
<evidence type="ECO:0000313" key="3">
    <source>
        <dbReference type="WBParaSite" id="nRc.2.0.1.t23977-RA"/>
    </source>
</evidence>
<evidence type="ECO:0000313" key="2">
    <source>
        <dbReference type="Proteomes" id="UP000887565"/>
    </source>
</evidence>
<dbReference type="WBParaSite" id="nRc.2.0.1.t23977-RA">
    <property type="protein sequence ID" value="nRc.2.0.1.t23977-RA"/>
    <property type="gene ID" value="nRc.2.0.1.g23977"/>
</dbReference>
<reference evidence="3" key="1">
    <citation type="submission" date="2022-11" db="UniProtKB">
        <authorList>
            <consortium name="WormBaseParasite"/>
        </authorList>
    </citation>
    <scope>IDENTIFICATION</scope>
</reference>
<feature type="compositionally biased region" description="Low complexity" evidence="1">
    <location>
        <begin position="21"/>
        <end position="33"/>
    </location>
</feature>
<dbReference type="AlphaFoldDB" id="A0A915JCT8"/>
<feature type="compositionally biased region" description="Basic and acidic residues" evidence="1">
    <location>
        <begin position="205"/>
        <end position="222"/>
    </location>
</feature>
<evidence type="ECO:0000256" key="1">
    <source>
        <dbReference type="SAM" id="MobiDB-lite"/>
    </source>
</evidence>
<feature type="region of interest" description="Disordered" evidence="1">
    <location>
        <begin position="1"/>
        <end position="93"/>
    </location>
</feature>
<feature type="region of interest" description="Disordered" evidence="1">
    <location>
        <begin position="115"/>
        <end position="222"/>
    </location>
</feature>
<sequence>MSSNDDDADQDEKSKRRRRQASSSSSSSAANNRVKSRSHDDNSSSASSVKARRRTARAETATNKRIKKKMDAGGNGRLAASDDENAQSPVELDEFDRTTTSIGFDIRNLVTKKELTNSPRKPIKLTINTKSRVQVPAAYGAPKPRRKRPVQLSPNPEDRLSSVSPCDLPSDDEEKLTAATAVGGRTVELEDISPQGSSDEDEEPDGRRSENSNQSEDRRRSY</sequence>
<feature type="compositionally biased region" description="Acidic residues" evidence="1">
    <location>
        <begin position="1"/>
        <end position="10"/>
    </location>
</feature>
<dbReference type="Proteomes" id="UP000887565">
    <property type="component" value="Unplaced"/>
</dbReference>